<feature type="transmembrane region" description="Helical" evidence="8">
    <location>
        <begin position="225"/>
        <end position="244"/>
    </location>
</feature>
<evidence type="ECO:0000256" key="8">
    <source>
        <dbReference type="SAM" id="Phobius"/>
    </source>
</evidence>
<evidence type="ECO:0000256" key="5">
    <source>
        <dbReference type="ARBA" id="ARBA00022692"/>
    </source>
</evidence>
<evidence type="ECO:0000256" key="2">
    <source>
        <dbReference type="ARBA" id="ARBA00005745"/>
    </source>
</evidence>
<dbReference type="GO" id="GO:0005886">
    <property type="term" value="C:plasma membrane"/>
    <property type="evidence" value="ECO:0007669"/>
    <property type="project" value="UniProtKB-SubCell"/>
</dbReference>
<organism evidence="10 11">
    <name type="scientific">Belnapia rosea</name>
    <dbReference type="NCBI Taxonomy" id="938405"/>
    <lineage>
        <taxon>Bacteria</taxon>
        <taxon>Pseudomonadati</taxon>
        <taxon>Pseudomonadota</taxon>
        <taxon>Alphaproteobacteria</taxon>
        <taxon>Acetobacterales</taxon>
        <taxon>Roseomonadaceae</taxon>
        <taxon>Belnapia</taxon>
    </lineage>
</organism>
<dbReference type="Pfam" id="PF00482">
    <property type="entry name" value="T2SSF"/>
    <property type="match status" value="2"/>
</dbReference>
<evidence type="ECO:0000256" key="4">
    <source>
        <dbReference type="ARBA" id="ARBA00022519"/>
    </source>
</evidence>
<sequence length="407" mass="42362">MASFRYTVIDPSGKLRRGKMEGADEAEVIARLRRQGNTPVRAEPASGSRLATLLSTRLAARRGLPAQAVADLLLELATMLGAGQDLDQALRYLQTAASTPRAARVATGLRDAVRDGSPLSVAMAQQPESFRRLHIGLVRAGEAGGTLGPTVAQLADLLQRQRSLAASINSALIYPCLLLASAAGSVALLLTQVLPQFVPLFEQSGKALPASTQLLIDLSDAASRHGPWLLVLALAGLVAMPALLRRPGPRLLIDRALLRLPVIGGLVQEVLAARFSRVLGTLLGNGVPLIAALGVVREVLGNAAAAAAVDSAATAARGGGSLTQPLQEAGIFPPRTIHLLRLGEETAQLAPMALRAAAIHEERTQLATQRLLALLVPGITILMGLVVAGIVVAMLTAMLGMNDLAEG</sequence>
<dbReference type="PRINTS" id="PR00812">
    <property type="entry name" value="BCTERIALGSPF"/>
</dbReference>
<keyword evidence="11" id="KW-1185">Reference proteome</keyword>
<keyword evidence="3" id="KW-1003">Cell membrane</keyword>
<evidence type="ECO:0000256" key="3">
    <source>
        <dbReference type="ARBA" id="ARBA00022475"/>
    </source>
</evidence>
<dbReference type="Gene3D" id="1.20.81.30">
    <property type="entry name" value="Type II secretion system (T2SS), domain F"/>
    <property type="match status" value="2"/>
</dbReference>
<dbReference type="RefSeq" id="WP_090571294.1">
    <property type="nucleotide sequence ID" value="NZ_FMXZ01000040.1"/>
</dbReference>
<keyword evidence="6 8" id="KW-1133">Transmembrane helix</keyword>
<evidence type="ECO:0000256" key="6">
    <source>
        <dbReference type="ARBA" id="ARBA00022989"/>
    </source>
</evidence>
<name>A0A1G7DT25_9PROT</name>
<evidence type="ECO:0000313" key="11">
    <source>
        <dbReference type="Proteomes" id="UP000198925"/>
    </source>
</evidence>
<dbReference type="OrthoDB" id="9805682at2"/>
<dbReference type="PANTHER" id="PTHR30012:SF7">
    <property type="entry name" value="PROTEIN TRANSPORT PROTEIN HOFC HOMOLOG"/>
    <property type="match status" value="1"/>
</dbReference>
<feature type="transmembrane region" description="Helical" evidence="8">
    <location>
        <begin position="171"/>
        <end position="194"/>
    </location>
</feature>
<comment type="subcellular location">
    <subcellularLocation>
        <location evidence="1">Cell inner membrane</location>
        <topology evidence="1">Multi-pass membrane protein</topology>
    </subcellularLocation>
</comment>
<dbReference type="PANTHER" id="PTHR30012">
    <property type="entry name" value="GENERAL SECRETION PATHWAY PROTEIN"/>
    <property type="match status" value="1"/>
</dbReference>
<dbReference type="InterPro" id="IPR042094">
    <property type="entry name" value="T2SS_GspF_sf"/>
</dbReference>
<dbReference type="STRING" id="938405.SAMN02927895_05469"/>
<evidence type="ECO:0000256" key="1">
    <source>
        <dbReference type="ARBA" id="ARBA00004429"/>
    </source>
</evidence>
<evidence type="ECO:0000313" key="10">
    <source>
        <dbReference type="EMBL" id="SDE54055.1"/>
    </source>
</evidence>
<dbReference type="GO" id="GO:0015628">
    <property type="term" value="P:protein secretion by the type II secretion system"/>
    <property type="evidence" value="ECO:0007669"/>
    <property type="project" value="TreeGrafter"/>
</dbReference>
<feature type="domain" description="Type II secretion system protein GspF" evidence="9">
    <location>
        <begin position="275"/>
        <end position="396"/>
    </location>
</feature>
<dbReference type="InterPro" id="IPR003004">
    <property type="entry name" value="GspF/PilC"/>
</dbReference>
<dbReference type="EMBL" id="FMZX01000051">
    <property type="protein sequence ID" value="SDE54055.1"/>
    <property type="molecule type" value="Genomic_DNA"/>
</dbReference>
<keyword evidence="5 8" id="KW-0812">Transmembrane</keyword>
<feature type="domain" description="Type II secretion system protein GspF" evidence="9">
    <location>
        <begin position="73"/>
        <end position="195"/>
    </location>
</feature>
<protein>
    <submittedName>
        <fullName evidence="10">General secretion pathway protein F</fullName>
    </submittedName>
</protein>
<accession>A0A1G7DT25</accession>
<keyword evidence="4" id="KW-0997">Cell inner membrane</keyword>
<proteinExistence type="inferred from homology"/>
<keyword evidence="7 8" id="KW-0472">Membrane</keyword>
<dbReference type="AlphaFoldDB" id="A0A1G7DT25"/>
<gene>
    <name evidence="10" type="ORF">SAMN04487779_10516</name>
</gene>
<evidence type="ECO:0000259" key="9">
    <source>
        <dbReference type="Pfam" id="PF00482"/>
    </source>
</evidence>
<dbReference type="InterPro" id="IPR018076">
    <property type="entry name" value="T2SS_GspF_dom"/>
</dbReference>
<dbReference type="Proteomes" id="UP000198925">
    <property type="component" value="Unassembled WGS sequence"/>
</dbReference>
<feature type="transmembrane region" description="Helical" evidence="8">
    <location>
        <begin position="371"/>
        <end position="399"/>
    </location>
</feature>
<comment type="similarity">
    <text evidence="2">Belongs to the GSP F family.</text>
</comment>
<reference evidence="10 11" key="1">
    <citation type="submission" date="2016-10" db="EMBL/GenBank/DDBJ databases">
        <authorList>
            <person name="de Groot N.N."/>
        </authorList>
    </citation>
    <scope>NUCLEOTIDE SEQUENCE [LARGE SCALE GENOMIC DNA]</scope>
    <source>
        <strain evidence="10 11">CPCC 100156</strain>
    </source>
</reference>
<evidence type="ECO:0000256" key="7">
    <source>
        <dbReference type="ARBA" id="ARBA00023136"/>
    </source>
</evidence>